<proteinExistence type="predicted"/>
<name>A0A6A4H653_9AGAR</name>
<dbReference type="AlphaFoldDB" id="A0A6A4H653"/>
<accession>A0A6A4H653</accession>
<feature type="chain" id="PRO_5025651457" evidence="1">
    <location>
        <begin position="33"/>
        <end position="162"/>
    </location>
</feature>
<evidence type="ECO:0000256" key="1">
    <source>
        <dbReference type="SAM" id="SignalP"/>
    </source>
</evidence>
<dbReference type="Proteomes" id="UP000799118">
    <property type="component" value="Unassembled WGS sequence"/>
</dbReference>
<reference evidence="2" key="1">
    <citation type="journal article" date="2019" name="Environ. Microbiol.">
        <title>Fungal ecological strategies reflected in gene transcription - a case study of two litter decomposers.</title>
        <authorList>
            <person name="Barbi F."/>
            <person name="Kohler A."/>
            <person name="Barry K."/>
            <person name="Baskaran P."/>
            <person name="Daum C."/>
            <person name="Fauchery L."/>
            <person name="Ihrmark K."/>
            <person name="Kuo A."/>
            <person name="LaButti K."/>
            <person name="Lipzen A."/>
            <person name="Morin E."/>
            <person name="Grigoriev I.V."/>
            <person name="Henrissat B."/>
            <person name="Lindahl B."/>
            <person name="Martin F."/>
        </authorList>
    </citation>
    <scope>NUCLEOTIDE SEQUENCE</scope>
    <source>
        <strain evidence="2">JB14</strain>
    </source>
</reference>
<keyword evidence="3" id="KW-1185">Reference proteome</keyword>
<evidence type="ECO:0000313" key="2">
    <source>
        <dbReference type="EMBL" id="KAE9393183.1"/>
    </source>
</evidence>
<keyword evidence="1" id="KW-0732">Signal</keyword>
<gene>
    <name evidence="2" type="ORF">BT96DRAFT_231582</name>
</gene>
<feature type="signal peptide" evidence="1">
    <location>
        <begin position="1"/>
        <end position="32"/>
    </location>
</feature>
<dbReference type="EMBL" id="ML769579">
    <property type="protein sequence ID" value="KAE9393183.1"/>
    <property type="molecule type" value="Genomic_DNA"/>
</dbReference>
<organism evidence="2 3">
    <name type="scientific">Gymnopus androsaceus JB14</name>
    <dbReference type="NCBI Taxonomy" id="1447944"/>
    <lineage>
        <taxon>Eukaryota</taxon>
        <taxon>Fungi</taxon>
        <taxon>Dikarya</taxon>
        <taxon>Basidiomycota</taxon>
        <taxon>Agaricomycotina</taxon>
        <taxon>Agaricomycetes</taxon>
        <taxon>Agaricomycetidae</taxon>
        <taxon>Agaricales</taxon>
        <taxon>Marasmiineae</taxon>
        <taxon>Omphalotaceae</taxon>
        <taxon>Gymnopus</taxon>
    </lineage>
</organism>
<protein>
    <submittedName>
        <fullName evidence="2">Uncharacterized protein</fullName>
    </submittedName>
</protein>
<evidence type="ECO:0000313" key="3">
    <source>
        <dbReference type="Proteomes" id="UP000799118"/>
    </source>
</evidence>
<sequence length="162" mass="17929">MSALLGFAGCRLLRRLDLLSLVVTASFQECNAASSCFCTDGNIDMFATCIDCMVSVDPGGANGLLGQTAIDGEHVKLYHDPSLLNGIHFSYQAMRSLALRMVLALLIRPFQYLVVVLLPEVKPQVAPATEPRSFQYPMRCKSLWRWCWCGHLYGPEKQKGSV</sequence>